<feature type="domain" description="Endonuclease/exonuclease/phosphatase" evidence="5">
    <location>
        <begin position="934"/>
        <end position="1163"/>
    </location>
</feature>
<feature type="region of interest" description="Disordered" evidence="4">
    <location>
        <begin position="100"/>
        <end position="121"/>
    </location>
</feature>
<keyword evidence="3" id="KW-0378">Hydrolase</keyword>
<dbReference type="InterPro" id="IPR016202">
    <property type="entry name" value="DNase_I"/>
</dbReference>
<dbReference type="PRINTS" id="PR00130">
    <property type="entry name" value="DNASEI"/>
</dbReference>
<feature type="compositionally biased region" description="Low complexity" evidence="4">
    <location>
        <begin position="516"/>
        <end position="560"/>
    </location>
</feature>
<dbReference type="Gene3D" id="3.60.10.10">
    <property type="entry name" value="Endonuclease/exonuclease/phosphatase"/>
    <property type="match status" value="1"/>
</dbReference>
<evidence type="ECO:0000256" key="4">
    <source>
        <dbReference type="SAM" id="MobiDB-lite"/>
    </source>
</evidence>
<dbReference type="InterPro" id="IPR005135">
    <property type="entry name" value="Endo/exonuclease/phosphatase"/>
</dbReference>
<organism evidence="6 7">
    <name type="scientific">Oikopleura dioica</name>
    <name type="common">Tunicate</name>
    <dbReference type="NCBI Taxonomy" id="34765"/>
    <lineage>
        <taxon>Eukaryota</taxon>
        <taxon>Metazoa</taxon>
        <taxon>Chordata</taxon>
        <taxon>Tunicata</taxon>
        <taxon>Appendicularia</taxon>
        <taxon>Copelata</taxon>
        <taxon>Oikopleuridae</taxon>
        <taxon>Oikopleura</taxon>
    </lineage>
</organism>
<feature type="compositionally biased region" description="Polar residues" evidence="4">
    <location>
        <begin position="227"/>
        <end position="240"/>
    </location>
</feature>
<feature type="compositionally biased region" description="Low complexity" evidence="4">
    <location>
        <begin position="569"/>
        <end position="582"/>
    </location>
</feature>
<gene>
    <name evidence="6" type="ORF">OKIOD_LOCUS11986</name>
</gene>
<dbReference type="SMART" id="SM00476">
    <property type="entry name" value="DNaseIc"/>
    <property type="match status" value="1"/>
</dbReference>
<dbReference type="Proteomes" id="UP001158576">
    <property type="component" value="Chromosome 1"/>
</dbReference>
<feature type="compositionally biased region" description="Polar residues" evidence="4">
    <location>
        <begin position="583"/>
        <end position="593"/>
    </location>
</feature>
<evidence type="ECO:0000256" key="1">
    <source>
        <dbReference type="ARBA" id="ARBA00007359"/>
    </source>
</evidence>
<feature type="region of interest" description="Disordered" evidence="4">
    <location>
        <begin position="223"/>
        <end position="286"/>
    </location>
</feature>
<dbReference type="PANTHER" id="PTHR11371">
    <property type="entry name" value="DEOXYRIBONUCLEASE"/>
    <property type="match status" value="1"/>
</dbReference>
<dbReference type="EMBL" id="OU015566">
    <property type="protein sequence ID" value="CAG5107239.1"/>
    <property type="molecule type" value="Genomic_DNA"/>
</dbReference>
<evidence type="ECO:0000256" key="2">
    <source>
        <dbReference type="ARBA" id="ARBA00022722"/>
    </source>
</evidence>
<evidence type="ECO:0000313" key="7">
    <source>
        <dbReference type="Proteomes" id="UP001158576"/>
    </source>
</evidence>
<dbReference type="SUPFAM" id="SSF56219">
    <property type="entry name" value="DNase I-like"/>
    <property type="match status" value="1"/>
</dbReference>
<proteinExistence type="inferred from homology"/>
<dbReference type="PANTHER" id="PTHR11371:SF31">
    <property type="entry name" value="EXTRACELLULAR NUCLEASE"/>
    <property type="match status" value="1"/>
</dbReference>
<name>A0ABN7SXD8_OIKDI</name>
<accession>A0ABN7SXD8</accession>
<dbReference type="InterPro" id="IPR036691">
    <property type="entry name" value="Endo/exonu/phosph_ase_sf"/>
</dbReference>
<reference evidence="6 7" key="1">
    <citation type="submission" date="2021-04" db="EMBL/GenBank/DDBJ databases">
        <authorList>
            <person name="Bliznina A."/>
        </authorList>
    </citation>
    <scope>NUCLEOTIDE SEQUENCE [LARGE SCALE GENOMIC DNA]</scope>
</reference>
<evidence type="ECO:0000259" key="5">
    <source>
        <dbReference type="Pfam" id="PF03372"/>
    </source>
</evidence>
<evidence type="ECO:0000256" key="3">
    <source>
        <dbReference type="ARBA" id="ARBA00022801"/>
    </source>
</evidence>
<feature type="compositionally biased region" description="Low complexity" evidence="4">
    <location>
        <begin position="245"/>
        <end position="257"/>
    </location>
</feature>
<feature type="region of interest" description="Disordered" evidence="4">
    <location>
        <begin position="511"/>
        <end position="611"/>
    </location>
</feature>
<keyword evidence="2" id="KW-0540">Nuclease</keyword>
<feature type="compositionally biased region" description="Low complexity" evidence="4">
    <location>
        <begin position="105"/>
        <end position="117"/>
    </location>
</feature>
<sequence length="1198" mass="130036">MLLAQFVWPLAFGLPLEKDYNIQLRLPGSNENDPRVINNINIIINVGPGDENVDLETSKENLQTPLLETSSISTQLEKTTSSYNELTTVAEKIADNYTSTDRDISSATTSTLPSLETSENDTVSDSFYSTVGATTEPPWTAMMSSTTSMNSETSAITSIAPETSLIEPVGTGDEILGSEQNISTMTAIYNPLLSTIADRVPISSNSGEKSLNKDADISSIEMGTFPEETTTQAPKINSTEPHFLSSTSVATPAPSTGTERHATLNTTPDYQNDNDERDEKVTNSTEILKTAGTITSSFTSAAEDLTSTSVSALEPTWEISNQTQLSKVEKEATTIAPVSETTKFQMANESATSSESLSTRPDETTEANFTTIDDITTGSLDDITTESTMITATQNFDHISVDFNAEPEINEASGEGVFASENATTGIIGDKSRTVTGTTTLKSPEDFSTSTVLAATMTTTEENSFDLVNTTSFLDFSTGSHTVSADYINDESYTVNATSLSVITSKIEDSSTTILSTPSPVTSEVSTSTFRIDQTITEPSSTSTSTTSSSIDFTSPSTTSVSTENLPVTMSSTLSPTLITSTAETLETSSMISTAREDESTTEDSTTSPSNLVFLNTTNAEQQTTGSLSSESAAVATTPKALTSTTAESEIFLSTDVPMSPDVSTSEITGVSTESLKTEKTKIDTITTAAETFYTESILASTTIYSSDFTAEATKESPTEQFTISEVTVKDKEASETNTPSTPKPEGCKRCNNCLGEINFKKNQKGNAANNKDCNVQCSSGFDFYNDDLILPAECDADFGCCLKPSLKIGHTLQKYNLRRNYGTPYAEASSTFALFNMLVDNSSKSSTAGNYRDNQNSQTLVRLNSKPGFESLELGDKIALIFALESADGGTDVKNYAENNAITAEFFHERHSCFCAGNDEFCTYLNPPPTKFASFNIEVFGTTKYGKTEVKDQIIQILTRYDIATIQEIRDATETAFPNLVADINAVNDIYDSWTGERQGSSSSKEQIGFIWNRSQFTKIDGYDFDDSATLWFERPPTVLVLERASEKRAQFKTQKFGIISVHLKPASGSTNMVTEDEINHLQDVYDDLLVKHADLVDVLVVGDFNADCTYVADPESLDLFTEPTNDWLIPFDADTTVSATNCAYDHIVLYGDVRNNVASSGVFDFQTHFDTDNIFYEDDPITDLISDHFPVEFEFF</sequence>
<comment type="similarity">
    <text evidence="1">Belongs to the DNase I family.</text>
</comment>
<protein>
    <submittedName>
        <fullName evidence="6">Oidioi.mRNA.OKI2018_I69.chr1.g3221.t1.cds</fullName>
    </submittedName>
</protein>
<keyword evidence="7" id="KW-1185">Reference proteome</keyword>
<evidence type="ECO:0000313" key="6">
    <source>
        <dbReference type="EMBL" id="CAG5107239.1"/>
    </source>
</evidence>
<dbReference type="Pfam" id="PF03372">
    <property type="entry name" value="Exo_endo_phos"/>
    <property type="match status" value="1"/>
</dbReference>